<evidence type="ECO:0000313" key="1">
    <source>
        <dbReference type="EMBL" id="GFG33871.1"/>
    </source>
</evidence>
<dbReference type="PANTHER" id="PTHR47326">
    <property type="entry name" value="TRANSPOSABLE ELEMENT TC3 TRANSPOSASE-LIKE PROTEIN"/>
    <property type="match status" value="1"/>
</dbReference>
<feature type="non-terminal residue" evidence="1">
    <location>
        <position position="1"/>
    </location>
</feature>
<proteinExistence type="predicted"/>
<keyword evidence="2" id="KW-1185">Reference proteome</keyword>
<sequence>GLYGICVRRWLDRPFPDHWIGHRRPVEWPSRSADLTPLDIYLWGYFKAMMYHMKVQNMGHLKERTRDACANITSDVL</sequence>
<dbReference type="OrthoDB" id="9971063at2759"/>
<gene>
    <name evidence="1" type="ORF">Cfor_11514</name>
</gene>
<organism evidence="1 2">
    <name type="scientific">Coptotermes formosanus</name>
    <name type="common">Formosan subterranean termite</name>
    <dbReference type="NCBI Taxonomy" id="36987"/>
    <lineage>
        <taxon>Eukaryota</taxon>
        <taxon>Metazoa</taxon>
        <taxon>Ecdysozoa</taxon>
        <taxon>Arthropoda</taxon>
        <taxon>Hexapoda</taxon>
        <taxon>Insecta</taxon>
        <taxon>Pterygota</taxon>
        <taxon>Neoptera</taxon>
        <taxon>Polyneoptera</taxon>
        <taxon>Dictyoptera</taxon>
        <taxon>Blattodea</taxon>
        <taxon>Blattoidea</taxon>
        <taxon>Termitoidae</taxon>
        <taxon>Rhinotermitidae</taxon>
        <taxon>Coptotermes</taxon>
    </lineage>
</organism>
<dbReference type="PANTHER" id="PTHR47326:SF1">
    <property type="entry name" value="HTH PSQ-TYPE DOMAIN-CONTAINING PROTEIN"/>
    <property type="match status" value="1"/>
</dbReference>
<protein>
    <submittedName>
        <fullName evidence="1">Uncharacterized protein</fullName>
    </submittedName>
</protein>
<dbReference type="Proteomes" id="UP000502823">
    <property type="component" value="Unassembled WGS sequence"/>
</dbReference>
<dbReference type="InParanoid" id="A0A6L2PMQ9"/>
<evidence type="ECO:0000313" key="2">
    <source>
        <dbReference type="Proteomes" id="UP000502823"/>
    </source>
</evidence>
<dbReference type="InterPro" id="IPR036397">
    <property type="entry name" value="RNaseH_sf"/>
</dbReference>
<name>A0A6L2PMQ9_COPFO</name>
<dbReference type="EMBL" id="BLKM01000457">
    <property type="protein sequence ID" value="GFG33871.1"/>
    <property type="molecule type" value="Genomic_DNA"/>
</dbReference>
<accession>A0A6L2PMQ9</accession>
<dbReference type="AlphaFoldDB" id="A0A6L2PMQ9"/>
<feature type="non-terminal residue" evidence="1">
    <location>
        <position position="77"/>
    </location>
</feature>
<comment type="caution">
    <text evidence="1">The sequence shown here is derived from an EMBL/GenBank/DDBJ whole genome shotgun (WGS) entry which is preliminary data.</text>
</comment>
<dbReference type="Gene3D" id="3.30.420.10">
    <property type="entry name" value="Ribonuclease H-like superfamily/Ribonuclease H"/>
    <property type="match status" value="1"/>
</dbReference>
<reference evidence="2" key="1">
    <citation type="submission" date="2020-01" db="EMBL/GenBank/DDBJ databases">
        <title>Draft genome sequence of the Termite Coptotermes fromosanus.</title>
        <authorList>
            <person name="Itakura S."/>
            <person name="Yosikawa Y."/>
            <person name="Umezawa K."/>
        </authorList>
    </citation>
    <scope>NUCLEOTIDE SEQUENCE [LARGE SCALE GENOMIC DNA]</scope>
</reference>
<dbReference type="GO" id="GO:0003676">
    <property type="term" value="F:nucleic acid binding"/>
    <property type="evidence" value="ECO:0007669"/>
    <property type="project" value="InterPro"/>
</dbReference>